<organism evidence="1 2">
    <name type="scientific">Acropora cervicornis</name>
    <name type="common">Staghorn coral</name>
    <dbReference type="NCBI Taxonomy" id="6130"/>
    <lineage>
        <taxon>Eukaryota</taxon>
        <taxon>Metazoa</taxon>
        <taxon>Cnidaria</taxon>
        <taxon>Anthozoa</taxon>
        <taxon>Hexacorallia</taxon>
        <taxon>Scleractinia</taxon>
        <taxon>Astrocoeniina</taxon>
        <taxon>Acroporidae</taxon>
        <taxon>Acropora</taxon>
    </lineage>
</organism>
<proteinExistence type="predicted"/>
<accession>A0AAD9VGF7</accession>
<protein>
    <submittedName>
        <fullName evidence="1">Uncharacterized protein</fullName>
    </submittedName>
</protein>
<dbReference type="EMBL" id="JARQWQ010000002">
    <property type="protein sequence ID" value="KAK2573571.1"/>
    <property type="molecule type" value="Genomic_DNA"/>
</dbReference>
<name>A0AAD9VGF7_ACRCE</name>
<comment type="caution">
    <text evidence="1">The sequence shown here is derived from an EMBL/GenBank/DDBJ whole genome shotgun (WGS) entry which is preliminary data.</text>
</comment>
<evidence type="ECO:0000313" key="2">
    <source>
        <dbReference type="Proteomes" id="UP001249851"/>
    </source>
</evidence>
<evidence type="ECO:0000313" key="1">
    <source>
        <dbReference type="EMBL" id="KAK2573571.1"/>
    </source>
</evidence>
<dbReference type="Proteomes" id="UP001249851">
    <property type="component" value="Unassembled WGS sequence"/>
</dbReference>
<keyword evidence="2" id="KW-1185">Reference proteome</keyword>
<sequence>MDRKKLVFGSKKAFEPFPIPFQRAPKFAQRTVFGAFFNGFSSNSWCVGVLWDIWSYEFGVQREDLKNFPPKNDVKSLETREETCYSSFPGSLDTKEDVESTMRSEKWQPLLLRIIY</sequence>
<gene>
    <name evidence="1" type="ORF">P5673_001241</name>
</gene>
<dbReference type="AlphaFoldDB" id="A0AAD9VGF7"/>
<reference evidence="1" key="2">
    <citation type="journal article" date="2023" name="Science">
        <title>Genomic signatures of disease resistance in endangered staghorn corals.</title>
        <authorList>
            <person name="Vollmer S.V."/>
            <person name="Selwyn J.D."/>
            <person name="Despard B.A."/>
            <person name="Roesel C.L."/>
        </authorList>
    </citation>
    <scope>NUCLEOTIDE SEQUENCE</scope>
    <source>
        <strain evidence="1">K2</strain>
    </source>
</reference>
<reference evidence="1" key="1">
    <citation type="journal article" date="2023" name="G3 (Bethesda)">
        <title>Whole genome assembly and annotation of the endangered Caribbean coral Acropora cervicornis.</title>
        <authorList>
            <person name="Selwyn J.D."/>
            <person name="Vollmer S.V."/>
        </authorList>
    </citation>
    <scope>NUCLEOTIDE SEQUENCE</scope>
    <source>
        <strain evidence="1">K2</strain>
    </source>
</reference>